<dbReference type="Gene3D" id="3.80.30.20">
    <property type="entry name" value="tm_1862 like domain"/>
    <property type="match status" value="1"/>
</dbReference>
<evidence type="ECO:0000313" key="2">
    <source>
        <dbReference type="EMBL" id="MCC2168252.1"/>
    </source>
</evidence>
<dbReference type="SUPFAM" id="SSF102114">
    <property type="entry name" value="Radical SAM enzymes"/>
    <property type="match status" value="1"/>
</dbReference>
<dbReference type="SFLD" id="SFLDG01065">
    <property type="entry name" value="anaerobic_coproporphyrinogen-I"/>
    <property type="match status" value="1"/>
</dbReference>
<sequence length="482" mass="54664">MIIVTLNEDRYAYDIHSLVKAFYPEQEIKVFVKGTKEERSDAGLPAFFVEYYETSICAGIENGGTKTVHLNTPEDRGTVKNDLKQLLYALLSEETKKTLPWGTLTGIRPTKIAKQLLEQGQTEQEVAAYMEHTYLASKEKTELSIDIAKREMQILSGIHYEEGYSLYIGIPFCPTTCLYCSFTSFPICAWKNRVSDYLSAVEKEIDFVKEACADRVLDSVYIGGGTPTTLEPEELERLFLKLQNTLDWSQVREFTVEAGRADSITAEKLRVMKRYGVTRISVNPQTMKQETLDLIGRRHTVAQTVEAFRLAREEGFDNINMDLILGLPGETKEDVEETIRRVQELGPDSLTVHSLAIKRASRLSQWILEHGISTLHNTDETMAIAAQGAKQMGMEPYYLYRQKNMSGNFENVGYAKPGKAGIYNILIMEEVQTIMALGAGTISKRVYGDGRIERCDNVKDVGQYIERIDEMIQRKQQLFSEE</sequence>
<dbReference type="PANTHER" id="PTHR13932">
    <property type="entry name" value="COPROPORPHYRINIGEN III OXIDASE"/>
    <property type="match status" value="1"/>
</dbReference>
<evidence type="ECO:0000259" key="1">
    <source>
        <dbReference type="PROSITE" id="PS51918"/>
    </source>
</evidence>
<dbReference type="InterPro" id="IPR023404">
    <property type="entry name" value="rSAM_horseshoe"/>
</dbReference>
<dbReference type="GO" id="GO:0051539">
    <property type="term" value="F:4 iron, 4 sulfur cluster binding"/>
    <property type="evidence" value="ECO:0007669"/>
    <property type="project" value="TreeGrafter"/>
</dbReference>
<dbReference type="GO" id="GO:0005737">
    <property type="term" value="C:cytoplasm"/>
    <property type="evidence" value="ECO:0007669"/>
    <property type="project" value="TreeGrafter"/>
</dbReference>
<dbReference type="SFLD" id="SFLDG01082">
    <property type="entry name" value="B12-binding_domain_containing"/>
    <property type="match status" value="1"/>
</dbReference>
<dbReference type="CDD" id="cd01335">
    <property type="entry name" value="Radical_SAM"/>
    <property type="match status" value="1"/>
</dbReference>
<dbReference type="EMBL" id="JAJEQF010000030">
    <property type="protein sequence ID" value="MCC2168252.1"/>
    <property type="molecule type" value="Genomic_DNA"/>
</dbReference>
<dbReference type="InterPro" id="IPR006638">
    <property type="entry name" value="Elp3/MiaA/NifB-like_rSAM"/>
</dbReference>
<keyword evidence="2" id="KW-0560">Oxidoreductase</keyword>
<reference evidence="2 3" key="1">
    <citation type="submission" date="2021-10" db="EMBL/GenBank/DDBJ databases">
        <title>Anaerobic single-cell dispensing facilitates the cultivation of human gut bacteria.</title>
        <authorList>
            <person name="Afrizal A."/>
        </authorList>
    </citation>
    <scope>NUCLEOTIDE SEQUENCE [LARGE SCALE GENOMIC DNA]</scope>
    <source>
        <strain evidence="2 3">CLA-AA-H244</strain>
    </source>
</reference>
<protein>
    <submittedName>
        <fullName evidence="2">Coproporphyrinogen dehydrogenase HemZ</fullName>
        <ecNumber evidence="2">1.3.98.3</ecNumber>
    </submittedName>
</protein>
<dbReference type="Proteomes" id="UP001199355">
    <property type="component" value="Unassembled WGS sequence"/>
</dbReference>
<dbReference type="PANTHER" id="PTHR13932:SF1">
    <property type="entry name" value="OXYGEN-INDEPENDENT COPROPORPHYRINOGEN-III OXIDASE-LIKE PROTEIN HEMZ"/>
    <property type="match status" value="1"/>
</dbReference>
<comment type="caution">
    <text evidence="2">The sequence shown here is derived from an EMBL/GenBank/DDBJ whole genome shotgun (WGS) entry which is preliminary data.</text>
</comment>
<dbReference type="RefSeq" id="WP_308728588.1">
    <property type="nucleotide sequence ID" value="NZ_JAJEQF010000030.1"/>
</dbReference>
<dbReference type="InterPro" id="IPR023995">
    <property type="entry name" value="HemZ"/>
</dbReference>
<dbReference type="InterPro" id="IPR058240">
    <property type="entry name" value="rSAM_sf"/>
</dbReference>
<accession>A0AAE3AZC8</accession>
<dbReference type="AlphaFoldDB" id="A0AAE3AZC8"/>
<dbReference type="PROSITE" id="PS51918">
    <property type="entry name" value="RADICAL_SAM"/>
    <property type="match status" value="1"/>
</dbReference>
<proteinExistence type="predicted"/>
<dbReference type="NCBIfam" id="TIGR03994">
    <property type="entry name" value="rSAM_HemZ"/>
    <property type="match status" value="1"/>
</dbReference>
<dbReference type="GO" id="GO:0006779">
    <property type="term" value="P:porphyrin-containing compound biosynthetic process"/>
    <property type="evidence" value="ECO:0007669"/>
    <property type="project" value="TreeGrafter"/>
</dbReference>
<gene>
    <name evidence="2" type="primary">hemZ</name>
    <name evidence="2" type="ORF">LKD45_11225</name>
</gene>
<dbReference type="SFLD" id="SFLDS00029">
    <property type="entry name" value="Radical_SAM"/>
    <property type="match status" value="1"/>
</dbReference>
<dbReference type="InterPro" id="IPR007197">
    <property type="entry name" value="rSAM"/>
</dbReference>
<feature type="domain" description="Radical SAM core" evidence="1">
    <location>
        <begin position="158"/>
        <end position="395"/>
    </location>
</feature>
<dbReference type="SFLD" id="SFLDF00310">
    <property type="entry name" value="oxygen-independent_coproporphy"/>
    <property type="match status" value="1"/>
</dbReference>
<dbReference type="Pfam" id="PF04055">
    <property type="entry name" value="Radical_SAM"/>
    <property type="match status" value="1"/>
</dbReference>
<name>A0AAE3AZC8_9FIRM</name>
<dbReference type="SMART" id="SM00729">
    <property type="entry name" value="Elp3"/>
    <property type="match status" value="1"/>
</dbReference>
<dbReference type="InterPro" id="IPR034505">
    <property type="entry name" value="Coproporphyrinogen-III_oxidase"/>
</dbReference>
<organism evidence="2 3">
    <name type="scientific">Gallintestinimicrobium propionicum</name>
    <dbReference type="NCBI Taxonomy" id="2981770"/>
    <lineage>
        <taxon>Bacteria</taxon>
        <taxon>Bacillati</taxon>
        <taxon>Bacillota</taxon>
        <taxon>Clostridia</taxon>
        <taxon>Lachnospirales</taxon>
        <taxon>Lachnospiraceae</taxon>
        <taxon>Gallintestinimicrobium</taxon>
    </lineage>
</organism>
<evidence type="ECO:0000313" key="3">
    <source>
        <dbReference type="Proteomes" id="UP001199355"/>
    </source>
</evidence>
<dbReference type="EC" id="1.3.98.3" evidence="2"/>
<dbReference type="GO" id="GO:0051989">
    <property type="term" value="F:coproporphyrinogen dehydrogenase activity"/>
    <property type="evidence" value="ECO:0007669"/>
    <property type="project" value="UniProtKB-EC"/>
</dbReference>
<keyword evidence="3" id="KW-1185">Reference proteome</keyword>